<dbReference type="Pfam" id="PF25792">
    <property type="entry name" value="BREX_BrxC_helical"/>
    <property type="match status" value="1"/>
</dbReference>
<dbReference type="RefSeq" id="WP_112714387.1">
    <property type="nucleotide sequence ID" value="NZ_LS483250.1"/>
</dbReference>
<dbReference type="InterPro" id="IPR047679">
    <property type="entry name" value="BREX_BrxC"/>
</dbReference>
<feature type="domain" description="Probable ATP-binding protein BrxC 4th six-stranded beta-sheet" evidence="4">
    <location>
        <begin position="553"/>
        <end position="724"/>
    </location>
</feature>
<feature type="region of interest" description="Disordered" evidence="1">
    <location>
        <begin position="1103"/>
        <end position="1151"/>
    </location>
</feature>
<name>A0A330LPF9_9GAMM</name>
<evidence type="ECO:0008006" key="7">
    <source>
        <dbReference type="Google" id="ProtNLM"/>
    </source>
</evidence>
<sequence>MKLSQLFKKKVDRPIEGVIKADDDASLRLELDEYVITLEVSKRLDDFLDAYLNYNNANGVWISGFFGCGKSHLLKMLALLLENKSVEDTSPLDIFLNKTPLNEGGIFANDLKRAVNIPSESILFNIDQKADVISKTELDALIAVFVKVFDEHRGYYGKQAYIAQFERELSEDGLLEDFAQVFKDTSGMLWEKGRARAKRMSNAIDHAYNKISGQNVTGILDKYRADYRLSIEDFADQVKDYIDQQDEGFRLNFFIDEVGQYIAGNVKLMTNLQTVAESLATKCKGQSWIIVTAQEDMSSVLGDVGKQHSNDFTKIQARFKNRMKLTSQDVAEVIQRRLLEKKEEFLPQLTDLYHQQENNFKTLFDFSDGSQSYRNFKDREHFLQSYPFIPYQFGLFQSAIQNLSTHSAFEGKHSSVGERSMLGVFQAVAITIKDHELGELATFDLMFEGIRTALKTANQQSILKAELQLDNKFAIRLLKALFLVKYVKEFKPTVRNLCVLMYDSFSRDIPSLKIEVEEALNLLEKQTYVQRNGDLFEYLTDEEQDIEKEIKNTDVDNNVIASELEKLIFDGVLKTRKIRFLENNQDYAFSRRLDDNLSGREYELTINAITPFHEHPDAIEKHKSDTLFNDELRIVLPESVRLLSDLVLFKQTEKYVAHETRTTQQESIKRILTDKGIQNVGRLNQLKTLIAKLVGSAKYFVAGVELELSGEDGQSKIVKAFGELIKHTYPNLKMLREIKYSENNIADIIKNAAQGLFDDDTQLPEPQQEMLSFIQSNNRAGIRTTVKSLLEKFESKPNGWSFAAILCNLAELCARGKVEVREATNLLDDNDLVRALRNISAHANLILEPQVEFTPSQLRAVKEFYRDYFEKVTHATEAKAMAKEIQESFAQQAINLDKLQSQSEKYPFLRALGEIVSKLNEFKTKPYAWFITELTQDEDTWFDYKEKIIDPMVKFMQGPQKATYDKASQVINQQTANIEYVEGTEYQQIKDALVNAAIFKGSAIQQLKIDTDILEQTIVDLVKDERNKAFKIIHQLQEKLIGFEEYQSLNGDKQNELINEFTHATEKLNQQSLIAMLRDEARRFEDHTYSTLVQKLMFWSQPTPELAPEASPTKTTSSSQVQPQPGLFVGDDDNTENTQTVKEPTKQATKPEIQSISTKQIRVNYHKPWLATQSDVNGYIEAYKKALLAAIKEGKHIQL</sequence>
<dbReference type="NCBIfam" id="NF033441">
    <property type="entry name" value="BREX_BrxC"/>
    <property type="match status" value="1"/>
</dbReference>
<accession>A0A330LPF9</accession>
<dbReference type="InterPro" id="IPR058038">
    <property type="entry name" value="BREX_BrxC_wHTH"/>
</dbReference>
<dbReference type="SUPFAM" id="SSF52540">
    <property type="entry name" value="P-loop containing nucleoside triphosphate hydrolases"/>
    <property type="match status" value="1"/>
</dbReference>
<dbReference type="KEGG" id="mya:MORIYA_1844"/>
<dbReference type="EMBL" id="LS483250">
    <property type="protein sequence ID" value="SQD78322.1"/>
    <property type="molecule type" value="Genomic_DNA"/>
</dbReference>
<feature type="domain" description="Probable ATP-binding protein BrxC alpha-helical" evidence="3">
    <location>
        <begin position="857"/>
        <end position="977"/>
    </location>
</feature>
<evidence type="ECO:0000259" key="2">
    <source>
        <dbReference type="Pfam" id="PF25791"/>
    </source>
</evidence>
<dbReference type="Pfam" id="PF25796">
    <property type="entry name" value="BREX_BrxC_4th"/>
    <property type="match status" value="1"/>
</dbReference>
<gene>
    <name evidence="5" type="ORF">MORIYA_1844</name>
</gene>
<feature type="compositionally biased region" description="Polar residues" evidence="1">
    <location>
        <begin position="1136"/>
        <end position="1151"/>
    </location>
</feature>
<evidence type="ECO:0000256" key="1">
    <source>
        <dbReference type="SAM" id="MobiDB-lite"/>
    </source>
</evidence>
<dbReference type="Proteomes" id="UP000250163">
    <property type="component" value="Chromosome MORIYA"/>
</dbReference>
<dbReference type="Pfam" id="PF25791">
    <property type="entry name" value="WHD_BREX_BrxC"/>
    <property type="match status" value="1"/>
</dbReference>
<feature type="compositionally biased region" description="Polar residues" evidence="1">
    <location>
        <begin position="1112"/>
        <end position="1123"/>
    </location>
</feature>
<dbReference type="AlphaFoldDB" id="A0A330LPF9"/>
<dbReference type="InterPro" id="IPR058037">
    <property type="entry name" value="BREX_BrxC_helical"/>
</dbReference>
<proteinExistence type="predicted"/>
<organism evidence="5 6">
    <name type="scientific">Moritella yayanosii</name>
    <dbReference type="NCBI Taxonomy" id="69539"/>
    <lineage>
        <taxon>Bacteria</taxon>
        <taxon>Pseudomonadati</taxon>
        <taxon>Pseudomonadota</taxon>
        <taxon>Gammaproteobacteria</taxon>
        <taxon>Alteromonadales</taxon>
        <taxon>Moritellaceae</taxon>
        <taxon>Moritella</taxon>
    </lineage>
</organism>
<protein>
    <recommendedName>
        <fullName evidence="7">BREX system P-loop protein BrxC</fullName>
    </recommendedName>
</protein>
<dbReference type="InterPro" id="IPR058036">
    <property type="entry name" value="BREX_BrxC_4th"/>
</dbReference>
<evidence type="ECO:0000313" key="5">
    <source>
        <dbReference type="EMBL" id="SQD78322.1"/>
    </source>
</evidence>
<dbReference type="InterPro" id="IPR027417">
    <property type="entry name" value="P-loop_NTPase"/>
</dbReference>
<evidence type="ECO:0000259" key="3">
    <source>
        <dbReference type="Pfam" id="PF25792"/>
    </source>
</evidence>
<dbReference type="OrthoDB" id="3201900at2"/>
<feature type="domain" description="Probable ATP-binding protein BrxC winged helix-turn-helix" evidence="2">
    <location>
        <begin position="733"/>
        <end position="840"/>
    </location>
</feature>
<keyword evidence="6" id="KW-1185">Reference proteome</keyword>
<evidence type="ECO:0000259" key="4">
    <source>
        <dbReference type="Pfam" id="PF25796"/>
    </source>
</evidence>
<reference evidence="6" key="1">
    <citation type="submission" date="2018-05" db="EMBL/GenBank/DDBJ databases">
        <authorList>
            <person name="Cea G.-C."/>
            <person name="William W."/>
        </authorList>
    </citation>
    <scope>NUCLEOTIDE SEQUENCE [LARGE SCALE GENOMIC DNA]</scope>
    <source>
        <strain evidence="6">DB21MT 5</strain>
    </source>
</reference>
<evidence type="ECO:0000313" key="6">
    <source>
        <dbReference type="Proteomes" id="UP000250163"/>
    </source>
</evidence>